<name>A0A926RVC1_9BACL</name>
<dbReference type="FunFam" id="3.40.50.720:FF:000173">
    <property type="entry name" value="3-oxoacyl-[acyl-carrier protein] reductase"/>
    <property type="match status" value="1"/>
</dbReference>
<evidence type="ECO:0000256" key="2">
    <source>
        <dbReference type="ARBA" id="ARBA00023002"/>
    </source>
</evidence>
<dbReference type="Proteomes" id="UP000661691">
    <property type="component" value="Unassembled WGS sequence"/>
</dbReference>
<dbReference type="SUPFAM" id="SSF51735">
    <property type="entry name" value="NAD(P)-binding Rossmann-fold domains"/>
    <property type="match status" value="1"/>
</dbReference>
<keyword evidence="2" id="KW-0560">Oxidoreductase</keyword>
<dbReference type="Pfam" id="PF13561">
    <property type="entry name" value="adh_short_C2"/>
    <property type="match status" value="1"/>
</dbReference>
<dbReference type="EMBL" id="JACXAH010000031">
    <property type="protein sequence ID" value="MBD1373652.1"/>
    <property type="molecule type" value="Genomic_DNA"/>
</dbReference>
<reference evidence="3" key="1">
    <citation type="submission" date="2020-09" db="EMBL/GenBank/DDBJ databases">
        <title>A novel bacterium of genus Hazenella, isolated from South China Sea.</title>
        <authorList>
            <person name="Huang H."/>
            <person name="Mo K."/>
            <person name="Hu Y."/>
        </authorList>
    </citation>
    <scope>NUCLEOTIDE SEQUENCE</scope>
    <source>
        <strain evidence="3">IB182357</strain>
    </source>
</reference>
<evidence type="ECO:0000313" key="3">
    <source>
        <dbReference type="EMBL" id="MBD1373652.1"/>
    </source>
</evidence>
<dbReference type="PANTHER" id="PTHR42879:SF2">
    <property type="entry name" value="3-OXOACYL-[ACYL-CARRIER-PROTEIN] REDUCTASE FABG"/>
    <property type="match status" value="1"/>
</dbReference>
<dbReference type="RefSeq" id="WP_191142651.1">
    <property type="nucleotide sequence ID" value="NZ_JACXAH010000031.1"/>
</dbReference>
<dbReference type="GO" id="GO:0016491">
    <property type="term" value="F:oxidoreductase activity"/>
    <property type="evidence" value="ECO:0007669"/>
    <property type="project" value="UniProtKB-KW"/>
</dbReference>
<dbReference type="PRINTS" id="PR00081">
    <property type="entry name" value="GDHRDH"/>
</dbReference>
<proteinExistence type="inferred from homology"/>
<dbReference type="AlphaFoldDB" id="A0A926RVC1"/>
<evidence type="ECO:0000313" key="4">
    <source>
        <dbReference type="Proteomes" id="UP000661691"/>
    </source>
</evidence>
<keyword evidence="4" id="KW-1185">Reference proteome</keyword>
<organism evidence="3 4">
    <name type="scientific">Polycladospora coralii</name>
    <dbReference type="NCBI Taxonomy" id="2771432"/>
    <lineage>
        <taxon>Bacteria</taxon>
        <taxon>Bacillati</taxon>
        <taxon>Bacillota</taxon>
        <taxon>Bacilli</taxon>
        <taxon>Bacillales</taxon>
        <taxon>Thermoactinomycetaceae</taxon>
        <taxon>Polycladospora</taxon>
    </lineage>
</organism>
<accession>A0A926RVC1</accession>
<protein>
    <submittedName>
        <fullName evidence="3">SDR family oxidoreductase</fullName>
    </submittedName>
</protein>
<gene>
    <name evidence="3" type="ORF">IC620_14995</name>
</gene>
<dbReference type="InterPro" id="IPR050259">
    <property type="entry name" value="SDR"/>
</dbReference>
<dbReference type="PANTHER" id="PTHR42879">
    <property type="entry name" value="3-OXOACYL-(ACYL-CARRIER-PROTEIN) REDUCTASE"/>
    <property type="match status" value="1"/>
</dbReference>
<comment type="similarity">
    <text evidence="1">Belongs to the short-chain dehydrogenases/reductases (SDR) family.</text>
</comment>
<dbReference type="NCBIfam" id="NF047420">
    <property type="entry name" value="EF_P_mod_YmfI"/>
    <property type="match status" value="1"/>
</dbReference>
<dbReference type="Gene3D" id="3.40.50.720">
    <property type="entry name" value="NAD(P)-binding Rossmann-like Domain"/>
    <property type="match status" value="1"/>
</dbReference>
<dbReference type="InterPro" id="IPR036291">
    <property type="entry name" value="NAD(P)-bd_dom_sf"/>
</dbReference>
<sequence length="248" mass="26665">MEDKCIAWISGASGGIGAAIAIEFAKHGIHVAIGYHQAKKRAEEVMALCRQYGVSAVAVQMNMKAKKQIEHTYSYITEKLGHPSIVVHAAGNTHFGLVQDITDEIFDELMAVHVRGGLYLVQASLPYLIQKKSGRIIMISSIWGEIGAAGEVLYSTVKGAQIAMVRSLAQELAPSGITVNAVTPGAINTAMLSQQLSSFEKNDLCDQIPLGRLGHPDEVASLVRFLCEEKAMYITGQTMAVNGGWHTG</sequence>
<dbReference type="CDD" id="cd05233">
    <property type="entry name" value="SDR_c"/>
    <property type="match status" value="1"/>
</dbReference>
<dbReference type="InterPro" id="IPR002347">
    <property type="entry name" value="SDR_fam"/>
</dbReference>
<comment type="caution">
    <text evidence="3">The sequence shown here is derived from an EMBL/GenBank/DDBJ whole genome shotgun (WGS) entry which is preliminary data.</text>
</comment>
<evidence type="ECO:0000256" key="1">
    <source>
        <dbReference type="ARBA" id="ARBA00006484"/>
    </source>
</evidence>